<sequence length="52" mass="6215">MHFYFCFYFRFLFRTTADIGEPQTEEVSDAAWQTVGALHDEWLSRRVAQALR</sequence>
<gene>
    <name evidence="1" type="ORF">NBG84_07415</name>
</gene>
<protein>
    <recommendedName>
        <fullName evidence="3">NUDIX hydrolase</fullName>
    </recommendedName>
</protein>
<name>A0ABT0UIT6_9ACTN</name>
<dbReference type="Proteomes" id="UP001431429">
    <property type="component" value="Unassembled WGS sequence"/>
</dbReference>
<organism evidence="1 2">
    <name type="scientific">Streptomyces albipurpureus</name>
    <dbReference type="NCBI Taxonomy" id="2897419"/>
    <lineage>
        <taxon>Bacteria</taxon>
        <taxon>Bacillati</taxon>
        <taxon>Actinomycetota</taxon>
        <taxon>Actinomycetes</taxon>
        <taxon>Kitasatosporales</taxon>
        <taxon>Streptomycetaceae</taxon>
        <taxon>Streptomyces</taxon>
    </lineage>
</organism>
<keyword evidence="2" id="KW-1185">Reference proteome</keyword>
<evidence type="ECO:0000313" key="1">
    <source>
        <dbReference type="EMBL" id="MCM2388142.1"/>
    </source>
</evidence>
<reference evidence="1" key="1">
    <citation type="submission" date="2022-06" db="EMBL/GenBank/DDBJ databases">
        <title>Genome public.</title>
        <authorList>
            <person name="Sun Q."/>
        </authorList>
    </citation>
    <scope>NUCLEOTIDE SEQUENCE</scope>
    <source>
        <strain evidence="1">CWNU-1</strain>
    </source>
</reference>
<dbReference type="RefSeq" id="WP_250918497.1">
    <property type="nucleotide sequence ID" value="NZ_JAMQAW010000007.1"/>
</dbReference>
<accession>A0ABT0UIT6</accession>
<dbReference type="EMBL" id="JAMQAW010000007">
    <property type="protein sequence ID" value="MCM2388142.1"/>
    <property type="molecule type" value="Genomic_DNA"/>
</dbReference>
<comment type="caution">
    <text evidence="1">The sequence shown here is derived from an EMBL/GenBank/DDBJ whole genome shotgun (WGS) entry which is preliminary data.</text>
</comment>
<evidence type="ECO:0008006" key="3">
    <source>
        <dbReference type="Google" id="ProtNLM"/>
    </source>
</evidence>
<evidence type="ECO:0000313" key="2">
    <source>
        <dbReference type="Proteomes" id="UP001431429"/>
    </source>
</evidence>
<proteinExistence type="predicted"/>